<dbReference type="EMBL" id="CBXE010000022">
    <property type="protein sequence ID" value="CDL79596.1"/>
    <property type="molecule type" value="Genomic_DNA"/>
</dbReference>
<protein>
    <submittedName>
        <fullName evidence="1">Uncharacterized protein</fullName>
    </submittedName>
</protein>
<sequence>MPNNQELVFSDHLLAQTENKREIVKIYNYDNIKSKHIRLINIIIALRHSLTGENPFRTLYWRAIFVN</sequence>
<accession>W1IPP6</accession>
<evidence type="ECO:0000313" key="1">
    <source>
        <dbReference type="EMBL" id="CDL79596.1"/>
    </source>
</evidence>
<evidence type="ECO:0000313" key="2">
    <source>
        <dbReference type="Proteomes" id="UP000019197"/>
    </source>
</evidence>
<comment type="caution">
    <text evidence="1">The sequence shown here is derived from an EMBL/GenBank/DDBJ whole genome shotgun (WGS) entry which is preliminary data.</text>
</comment>
<gene>
    <name evidence="1" type="ORF">XCR1_1180027</name>
</gene>
<reference evidence="1 2" key="1">
    <citation type="submission" date="2013-11" db="EMBL/GenBank/DDBJ databases">
        <title>Draft genome sequence and annotation of the entomopathogenic bacterium, Xenorhabdus cabanillasi strain JM26.</title>
        <authorList>
            <person name="Gualtieri M."/>
            <person name="Ogier J.C."/>
            <person name="Pages S."/>
            <person name="Givaudan A."/>
            <person name="Gaudriault S."/>
        </authorList>
    </citation>
    <scope>NUCLEOTIDE SEQUENCE [LARGE SCALE GENOMIC DNA]</scope>
    <source>
        <strain evidence="1 2">JM26</strain>
    </source>
</reference>
<proteinExistence type="predicted"/>
<name>W1IPP6_9GAMM</name>
<organism evidence="1 2">
    <name type="scientific">Xenorhabdus cabanillasii JM26</name>
    <dbReference type="NCBI Taxonomy" id="1427517"/>
    <lineage>
        <taxon>Bacteria</taxon>
        <taxon>Pseudomonadati</taxon>
        <taxon>Pseudomonadota</taxon>
        <taxon>Gammaproteobacteria</taxon>
        <taxon>Enterobacterales</taxon>
        <taxon>Morganellaceae</taxon>
        <taxon>Xenorhabdus</taxon>
    </lineage>
</organism>
<dbReference type="Proteomes" id="UP000019197">
    <property type="component" value="Unassembled WGS sequence"/>
</dbReference>
<dbReference type="AlphaFoldDB" id="W1IPP6"/>